<protein>
    <submittedName>
        <fullName evidence="2">Uncharacterized protein</fullName>
    </submittedName>
</protein>
<name>A0ABU9VMT8_9BACI</name>
<accession>A0ABU9VMT8</accession>
<feature type="compositionally biased region" description="Basic and acidic residues" evidence="1">
    <location>
        <begin position="58"/>
        <end position="72"/>
    </location>
</feature>
<reference evidence="2 3" key="1">
    <citation type="submission" date="2024-03" db="EMBL/GenBank/DDBJ databases">
        <title>Bacilli Hybrid Assemblies.</title>
        <authorList>
            <person name="Kovac J."/>
        </authorList>
    </citation>
    <scope>NUCLEOTIDE SEQUENCE [LARGE SCALE GENOMIC DNA]</scope>
    <source>
        <strain evidence="2 3">FSL R7-0666</strain>
    </source>
</reference>
<organism evidence="2 3">
    <name type="scientific">Alkalicoccobacillus gibsonii</name>
    <dbReference type="NCBI Taxonomy" id="79881"/>
    <lineage>
        <taxon>Bacteria</taxon>
        <taxon>Bacillati</taxon>
        <taxon>Bacillota</taxon>
        <taxon>Bacilli</taxon>
        <taxon>Bacillales</taxon>
        <taxon>Bacillaceae</taxon>
        <taxon>Alkalicoccobacillus</taxon>
    </lineage>
</organism>
<dbReference type="RefSeq" id="WP_343131746.1">
    <property type="nucleotide sequence ID" value="NZ_JBCITK010000001.1"/>
</dbReference>
<comment type="caution">
    <text evidence="2">The sequence shown here is derived from an EMBL/GenBank/DDBJ whole genome shotgun (WGS) entry which is preliminary data.</text>
</comment>
<evidence type="ECO:0000313" key="3">
    <source>
        <dbReference type="Proteomes" id="UP001418796"/>
    </source>
</evidence>
<evidence type="ECO:0000313" key="2">
    <source>
        <dbReference type="EMBL" id="MEN0645148.1"/>
    </source>
</evidence>
<dbReference type="Proteomes" id="UP001418796">
    <property type="component" value="Unassembled WGS sequence"/>
</dbReference>
<gene>
    <name evidence="2" type="ORF">MKY91_18465</name>
</gene>
<feature type="region of interest" description="Disordered" evidence="1">
    <location>
        <begin position="16"/>
        <end position="72"/>
    </location>
</feature>
<keyword evidence="3" id="KW-1185">Reference proteome</keyword>
<proteinExistence type="predicted"/>
<sequence length="72" mass="8187">MKCQEENTLHQAIRQIKQETQGVSKKNGRFTKPGAGSTKKQGPIARRKQGEARSTPVYKEETCADQEEQRQQ</sequence>
<evidence type="ECO:0000256" key="1">
    <source>
        <dbReference type="SAM" id="MobiDB-lite"/>
    </source>
</evidence>
<dbReference type="EMBL" id="JBCITK010000001">
    <property type="protein sequence ID" value="MEN0645148.1"/>
    <property type="molecule type" value="Genomic_DNA"/>
</dbReference>